<proteinExistence type="predicted"/>
<evidence type="ECO:0000256" key="2">
    <source>
        <dbReference type="ARBA" id="ARBA00023125"/>
    </source>
</evidence>
<name>A0A508X5I6_9HYPH</name>
<dbReference type="InterPro" id="IPR036388">
    <property type="entry name" value="WH-like_DNA-bd_sf"/>
</dbReference>
<dbReference type="InterPro" id="IPR016032">
    <property type="entry name" value="Sig_transdc_resp-reg_C-effctor"/>
</dbReference>
<dbReference type="Pfam" id="PF00196">
    <property type="entry name" value="GerE"/>
    <property type="match status" value="1"/>
</dbReference>
<dbReference type="PROSITE" id="PS50043">
    <property type="entry name" value="HTH_LUXR_2"/>
    <property type="match status" value="1"/>
</dbReference>
<sequence>MQKTDVPDLSTIASIVGQIGRPTLPEALDEMLAKVARFDLSAIFGFPFDSRPLLLHDGYRQHAEPAALNAYLDGAYLFDPFYTACAQSFPAGLWRMRELAPDHFFDSEFYSSREVHPCISMRAGSLVEEIGFLIPLEGGFNAVYSLMRSHGAPFSGDEMDGLKQIEPLVRETVRSHWRDVRASERQLRLDDLMETAFASFCEDRLTYQQRRIVQLILRGNSNYAIGQILSVTEGTVKLHRQNIYKRLNISSQRELFAMFVERLLPPLPLEESARG</sequence>
<feature type="domain" description="HTH luxR-type" evidence="4">
    <location>
        <begin position="198"/>
        <end position="263"/>
    </location>
</feature>
<gene>
    <name evidence="5" type="ORF">BMJ33_33110</name>
    <name evidence="6" type="ORF">EMEDMD4_50057</name>
</gene>
<evidence type="ECO:0000313" key="7">
    <source>
        <dbReference type="Proteomes" id="UP001190825"/>
    </source>
</evidence>
<reference evidence="5" key="1">
    <citation type="submission" date="2017-04" db="EMBL/GenBank/DDBJ databases">
        <authorList>
            <person name="Porter S."/>
            <person name="Friesen M.L."/>
            <person name="Faber-Hammond J."/>
        </authorList>
    </citation>
    <scope>NUCLEOTIDE SEQUENCE</scope>
    <source>
        <strain evidence="5">Str16</strain>
    </source>
</reference>
<dbReference type="EMBL" id="CABFNB010000117">
    <property type="protein sequence ID" value="VTZ63380.1"/>
    <property type="molecule type" value="Genomic_DNA"/>
</dbReference>
<keyword evidence="7" id="KW-1185">Reference proteome</keyword>
<dbReference type="PROSITE" id="PS00622">
    <property type="entry name" value="HTH_LUXR_1"/>
    <property type="match status" value="1"/>
</dbReference>
<dbReference type="GO" id="GO:0003677">
    <property type="term" value="F:DNA binding"/>
    <property type="evidence" value="ECO:0007669"/>
    <property type="project" value="UniProtKB-KW"/>
</dbReference>
<dbReference type="Proteomes" id="UP001190825">
    <property type="component" value="Unassembled WGS sequence"/>
</dbReference>
<dbReference type="PANTHER" id="PTHR44688">
    <property type="entry name" value="DNA-BINDING TRANSCRIPTIONAL ACTIVATOR DEVR_DOSR"/>
    <property type="match status" value="1"/>
</dbReference>
<evidence type="ECO:0000313" key="6">
    <source>
        <dbReference type="EMBL" id="VTZ63380.1"/>
    </source>
</evidence>
<reference evidence="6" key="3">
    <citation type="submission" date="2019-06" db="EMBL/GenBank/DDBJ databases">
        <authorList>
            <person name="Le Quere A."/>
            <person name="Colella S."/>
        </authorList>
    </citation>
    <scope>NUCLEOTIDE SEQUENCE</scope>
    <source>
        <strain evidence="6">EmedicaeMD41</strain>
    </source>
</reference>
<dbReference type="EMBL" id="NBUC01000181">
    <property type="protein sequence ID" value="PLT92448.1"/>
    <property type="molecule type" value="Genomic_DNA"/>
</dbReference>
<dbReference type="SUPFAM" id="SSF46894">
    <property type="entry name" value="C-terminal effector domain of the bipartite response regulators"/>
    <property type="match status" value="1"/>
</dbReference>
<evidence type="ECO:0000256" key="3">
    <source>
        <dbReference type="ARBA" id="ARBA00023163"/>
    </source>
</evidence>
<dbReference type="CDD" id="cd06170">
    <property type="entry name" value="LuxR_C_like"/>
    <property type="match status" value="1"/>
</dbReference>
<dbReference type="OMA" id="EVHPCIS"/>
<protein>
    <submittedName>
        <fullName evidence="5">Helix-turn-helix transcriptional regulator</fullName>
    </submittedName>
    <submittedName>
        <fullName evidence="6">Response regulator receiver protein</fullName>
    </submittedName>
</protein>
<keyword evidence="2" id="KW-0238">DNA-binding</keyword>
<dbReference type="InterPro" id="IPR000792">
    <property type="entry name" value="Tscrpt_reg_LuxR_C"/>
</dbReference>
<accession>A0A508X5I6</accession>
<evidence type="ECO:0000313" key="5">
    <source>
        <dbReference type="EMBL" id="PLT92448.1"/>
    </source>
</evidence>
<dbReference type="GO" id="GO:0006355">
    <property type="term" value="P:regulation of DNA-templated transcription"/>
    <property type="evidence" value="ECO:0007669"/>
    <property type="project" value="InterPro"/>
</dbReference>
<dbReference type="GeneID" id="61613161"/>
<reference evidence="5 7" key="2">
    <citation type="journal article" date="2018" name="FEMS Microbiol. Ecol.">
        <title>Co-invading symbiotic mutualists of Medicago polymorpha retain high ancestral diversity and contain diverse accessory genomes.</title>
        <authorList>
            <person name="Porter S.S."/>
            <person name="Faber-Hammond J.J."/>
            <person name="Friesen M.L."/>
        </authorList>
    </citation>
    <scope>NUCLEOTIDE SEQUENCE [LARGE SCALE GENOMIC DNA]</scope>
    <source>
        <strain evidence="5 7">Str16</strain>
    </source>
</reference>
<keyword evidence="1" id="KW-0805">Transcription regulation</keyword>
<dbReference type="PANTHER" id="PTHR44688:SF16">
    <property type="entry name" value="DNA-BINDING TRANSCRIPTIONAL ACTIVATOR DEVR_DOSR"/>
    <property type="match status" value="1"/>
</dbReference>
<evidence type="ECO:0000256" key="1">
    <source>
        <dbReference type="ARBA" id="ARBA00023015"/>
    </source>
</evidence>
<dbReference type="PRINTS" id="PR00038">
    <property type="entry name" value="HTHLUXR"/>
</dbReference>
<dbReference type="SMART" id="SM00421">
    <property type="entry name" value="HTH_LUXR"/>
    <property type="match status" value="1"/>
</dbReference>
<dbReference type="Proteomes" id="UP000507954">
    <property type="component" value="Unassembled WGS sequence"/>
</dbReference>
<dbReference type="AlphaFoldDB" id="A0A508X5I6"/>
<organism evidence="6">
    <name type="scientific">Sinorhizobium medicae</name>
    <dbReference type="NCBI Taxonomy" id="110321"/>
    <lineage>
        <taxon>Bacteria</taxon>
        <taxon>Pseudomonadati</taxon>
        <taxon>Pseudomonadota</taxon>
        <taxon>Alphaproteobacteria</taxon>
        <taxon>Hyphomicrobiales</taxon>
        <taxon>Rhizobiaceae</taxon>
        <taxon>Sinorhizobium/Ensifer group</taxon>
        <taxon>Sinorhizobium</taxon>
    </lineage>
</organism>
<evidence type="ECO:0000259" key="4">
    <source>
        <dbReference type="PROSITE" id="PS50043"/>
    </source>
</evidence>
<keyword evidence="3" id="KW-0804">Transcription</keyword>
<dbReference type="RefSeq" id="WP_011974527.1">
    <property type="nucleotide sequence ID" value="NZ_ATYC01000022.1"/>
</dbReference>
<dbReference type="Gene3D" id="1.10.10.10">
    <property type="entry name" value="Winged helix-like DNA-binding domain superfamily/Winged helix DNA-binding domain"/>
    <property type="match status" value="1"/>
</dbReference>